<accession>A0AB39MRJ0</accession>
<reference evidence="2" key="1">
    <citation type="submission" date="2024-07" db="EMBL/GenBank/DDBJ databases">
        <authorList>
            <person name="Yu S.T."/>
        </authorList>
    </citation>
    <scope>NUCLEOTIDE SEQUENCE</scope>
    <source>
        <strain evidence="2">R08</strain>
    </source>
</reference>
<sequence>MGGNPANEAASRYAAALRAFVQPLLQAGYTQRRLSTETSFSAAAVSRYLSGERVAPKTFIGKLVAFAAHVEVDLPTDLEKLRELRERAEKEGSPAAQLRHLQEENEWLKNKTNKLDDPDALLSSNSGEPLPDNPQTPQYFLRGSDFDPVPTLPSDSIEDIQWIFCSKCSNVFDAADGDAVLVQSIFAAEGDYRLWLGCPRCGDFVLP</sequence>
<protein>
    <submittedName>
        <fullName evidence="2">Helix-turn-helix domain-containing protein</fullName>
    </submittedName>
</protein>
<evidence type="ECO:0000313" key="2">
    <source>
        <dbReference type="EMBL" id="XDQ07654.1"/>
    </source>
</evidence>
<dbReference type="InterPro" id="IPR001387">
    <property type="entry name" value="Cro/C1-type_HTH"/>
</dbReference>
<evidence type="ECO:0000256" key="1">
    <source>
        <dbReference type="SAM" id="MobiDB-lite"/>
    </source>
</evidence>
<name>A0AB39MRJ0_9ACTN</name>
<feature type="compositionally biased region" description="Polar residues" evidence="1">
    <location>
        <begin position="122"/>
        <end position="137"/>
    </location>
</feature>
<dbReference type="EMBL" id="CP163431">
    <property type="protein sequence ID" value="XDQ07654.1"/>
    <property type="molecule type" value="Genomic_DNA"/>
</dbReference>
<dbReference type="CDD" id="cd00093">
    <property type="entry name" value="HTH_XRE"/>
    <property type="match status" value="1"/>
</dbReference>
<organism evidence="2">
    <name type="scientific">Streptomyces sp. R08</name>
    <dbReference type="NCBI Taxonomy" id="3238624"/>
    <lineage>
        <taxon>Bacteria</taxon>
        <taxon>Bacillati</taxon>
        <taxon>Actinomycetota</taxon>
        <taxon>Actinomycetes</taxon>
        <taxon>Kitasatosporales</taxon>
        <taxon>Streptomycetaceae</taxon>
        <taxon>Streptomyces</taxon>
    </lineage>
</organism>
<proteinExistence type="predicted"/>
<gene>
    <name evidence="2" type="ORF">AB5J58_49095</name>
</gene>
<feature type="region of interest" description="Disordered" evidence="1">
    <location>
        <begin position="118"/>
        <end position="137"/>
    </location>
</feature>
<dbReference type="RefSeq" id="WP_369192424.1">
    <property type="nucleotide sequence ID" value="NZ_CP163431.1"/>
</dbReference>
<dbReference type="AlphaFoldDB" id="A0AB39MRJ0"/>